<evidence type="ECO:0000313" key="5">
    <source>
        <dbReference type="Proteomes" id="UP000677913"/>
    </source>
</evidence>
<comment type="caution">
    <text evidence="4">The sequence shown here is derived from an EMBL/GenBank/DDBJ whole genome shotgun (WGS) entry which is preliminary data.</text>
</comment>
<evidence type="ECO:0000313" key="4">
    <source>
        <dbReference type="EMBL" id="MBS2963288.1"/>
    </source>
</evidence>
<dbReference type="InterPro" id="IPR004378">
    <property type="entry name" value="F420H2_quin_Rdtase"/>
</dbReference>
<dbReference type="InterPro" id="IPR012349">
    <property type="entry name" value="Split_barrel_FMN-bd"/>
</dbReference>
<dbReference type="PANTHER" id="PTHR39428">
    <property type="entry name" value="F420H(2)-DEPENDENT QUINONE REDUCTASE RV1261C"/>
    <property type="match status" value="1"/>
</dbReference>
<accession>A0A8J7WL34</accession>
<comment type="catalytic activity">
    <reaction evidence="2">
        <text>oxidized coenzyme F420-(gamma-L-Glu)(n) + a quinol + H(+) = reduced coenzyme F420-(gamma-L-Glu)(n) + a quinone</text>
        <dbReference type="Rhea" id="RHEA:39663"/>
        <dbReference type="Rhea" id="RHEA-COMP:12939"/>
        <dbReference type="Rhea" id="RHEA-COMP:14378"/>
        <dbReference type="ChEBI" id="CHEBI:15378"/>
        <dbReference type="ChEBI" id="CHEBI:24646"/>
        <dbReference type="ChEBI" id="CHEBI:132124"/>
        <dbReference type="ChEBI" id="CHEBI:133980"/>
        <dbReference type="ChEBI" id="CHEBI:139511"/>
    </reaction>
</comment>
<dbReference type="RefSeq" id="WP_211466844.1">
    <property type="nucleotide sequence ID" value="NZ_JAGSXH010000024.1"/>
</dbReference>
<dbReference type="NCBIfam" id="TIGR00026">
    <property type="entry name" value="hi_GC_TIGR00026"/>
    <property type="match status" value="1"/>
</dbReference>
<dbReference type="GO" id="GO:0070967">
    <property type="term" value="F:coenzyme F420 binding"/>
    <property type="evidence" value="ECO:0007669"/>
    <property type="project" value="TreeGrafter"/>
</dbReference>
<proteinExistence type="inferred from homology"/>
<gene>
    <name evidence="4" type="ORF">KGA66_09545</name>
</gene>
<evidence type="ECO:0000256" key="2">
    <source>
        <dbReference type="ARBA" id="ARBA00049106"/>
    </source>
</evidence>
<dbReference type="AlphaFoldDB" id="A0A8J7WL34"/>
<evidence type="ECO:0000256" key="3">
    <source>
        <dbReference type="SAM" id="MobiDB-lite"/>
    </source>
</evidence>
<dbReference type="GO" id="GO:0016491">
    <property type="term" value="F:oxidoreductase activity"/>
    <property type="evidence" value="ECO:0007669"/>
    <property type="project" value="InterPro"/>
</dbReference>
<name>A0A8J7WL34_9ACTN</name>
<protein>
    <submittedName>
        <fullName evidence="4">Nitroreductase family deazaflavin-dependent oxidoreductase</fullName>
    </submittedName>
</protein>
<organism evidence="4 5">
    <name type="scientific">Actinocrinis puniceicyclus</name>
    <dbReference type="NCBI Taxonomy" id="977794"/>
    <lineage>
        <taxon>Bacteria</taxon>
        <taxon>Bacillati</taxon>
        <taxon>Actinomycetota</taxon>
        <taxon>Actinomycetes</taxon>
        <taxon>Catenulisporales</taxon>
        <taxon>Actinospicaceae</taxon>
        <taxon>Actinocrinis</taxon>
    </lineage>
</organism>
<sequence length="202" mass="22110">MKRNSHHGAPEERLLDSADEPTGSAHLPAAAETDDIQITAERAGFDTRAGARGGRRTPRPIRRRLDKLVMNRIGHRAYRRLMGCDTLVLTTVGHRSGAERTTPVGGFPGGNGSWLIVAAAGGTATNPAWYYNIAARPDKVRIGIEGRQVAVTAVQLHGAERAQAWQQITTAAPQFAWFQHRTDRELPVIRLTPRSRPTSPRS</sequence>
<dbReference type="GO" id="GO:0005886">
    <property type="term" value="C:plasma membrane"/>
    <property type="evidence" value="ECO:0007669"/>
    <property type="project" value="TreeGrafter"/>
</dbReference>
<dbReference type="Gene3D" id="2.30.110.10">
    <property type="entry name" value="Electron Transport, Fmn-binding Protein, Chain A"/>
    <property type="match status" value="1"/>
</dbReference>
<dbReference type="EMBL" id="JAGSXH010000024">
    <property type="protein sequence ID" value="MBS2963288.1"/>
    <property type="molecule type" value="Genomic_DNA"/>
</dbReference>
<dbReference type="Proteomes" id="UP000677913">
    <property type="component" value="Unassembled WGS sequence"/>
</dbReference>
<dbReference type="PANTHER" id="PTHR39428:SF1">
    <property type="entry name" value="F420H(2)-DEPENDENT QUINONE REDUCTASE RV1261C"/>
    <property type="match status" value="1"/>
</dbReference>
<feature type="region of interest" description="Disordered" evidence="3">
    <location>
        <begin position="1"/>
        <end position="36"/>
    </location>
</feature>
<reference evidence="4" key="1">
    <citation type="submission" date="2021-04" db="EMBL/GenBank/DDBJ databases">
        <title>Genome based classification of Actinospica acidithermotolerans sp. nov., an actinobacterium isolated from an Indonesian hot spring.</title>
        <authorList>
            <person name="Kusuma A.B."/>
            <person name="Putra K.E."/>
            <person name="Nafisah S."/>
            <person name="Loh J."/>
            <person name="Nouioui I."/>
            <person name="Goodfellow M."/>
        </authorList>
    </citation>
    <scope>NUCLEOTIDE SEQUENCE</scope>
    <source>
        <strain evidence="4">DSM 45618</strain>
    </source>
</reference>
<evidence type="ECO:0000256" key="1">
    <source>
        <dbReference type="ARBA" id="ARBA00008710"/>
    </source>
</evidence>
<dbReference type="Pfam" id="PF04075">
    <property type="entry name" value="F420H2_quin_red"/>
    <property type="match status" value="1"/>
</dbReference>
<keyword evidence="5" id="KW-1185">Reference proteome</keyword>
<comment type="similarity">
    <text evidence="1">Belongs to the F420H(2)-dependent quinone reductase family.</text>
</comment>